<keyword evidence="2" id="KW-0540">Nuclease</keyword>
<feature type="domain" description="DUF559" evidence="1">
    <location>
        <begin position="259"/>
        <end position="324"/>
    </location>
</feature>
<sequence>MRDHVGMPRLVPLPPEFSGRAFSVREARSAGISVARLRSADLVSPFHGVRAAAGTSVPGDSPYESSLMPEPGVLEMCAAYAERMRPGQVFSHLTAARLWGAPLPVPFTAGEPLHISVSAPQRPPQTRGIISHQLPATGLAPIRRFGLPVTDPAASWVTLAAVLAPEELVVVGDHLVLDPQQRDPGDPRPFTSITELAARLELYRGRAKRAALRALARVRVGAESRPETLLRLLLLDAGLPEPLLNHAVRDRLGLLIGRVDMAYPEWRVIVEYDGDQHRTSTRQYERDQTRLDALRRAGWAVIQVRTHGLFVRQDATVARVRSALREAGWPG</sequence>
<dbReference type="AlphaFoldDB" id="A0A1H1NR05"/>
<organism evidence="2 3">
    <name type="scientific">Microterricola viridarii</name>
    <dbReference type="NCBI Taxonomy" id="412690"/>
    <lineage>
        <taxon>Bacteria</taxon>
        <taxon>Bacillati</taxon>
        <taxon>Actinomycetota</taxon>
        <taxon>Actinomycetes</taxon>
        <taxon>Micrococcales</taxon>
        <taxon>Microbacteriaceae</taxon>
        <taxon>Microterricola</taxon>
    </lineage>
</organism>
<keyword evidence="3" id="KW-1185">Reference proteome</keyword>
<dbReference type="Proteomes" id="UP000181956">
    <property type="component" value="Chromosome I"/>
</dbReference>
<name>A0A1H1NR05_9MICO</name>
<dbReference type="EMBL" id="LT629742">
    <property type="protein sequence ID" value="SDS01407.1"/>
    <property type="molecule type" value="Genomic_DNA"/>
</dbReference>
<reference evidence="3" key="1">
    <citation type="submission" date="2016-10" db="EMBL/GenBank/DDBJ databases">
        <authorList>
            <person name="Varghese N."/>
            <person name="Submissions S."/>
        </authorList>
    </citation>
    <scope>NUCLEOTIDE SEQUENCE [LARGE SCALE GENOMIC DNA]</scope>
    <source>
        <strain evidence="3">DSM 21772</strain>
    </source>
</reference>
<accession>A0A1H1NR05</accession>
<dbReference type="GO" id="GO:0004519">
    <property type="term" value="F:endonuclease activity"/>
    <property type="evidence" value="ECO:0007669"/>
    <property type="project" value="UniProtKB-KW"/>
</dbReference>
<protein>
    <submittedName>
        <fullName evidence="2">Very-short-patch-repair endonuclease</fullName>
    </submittedName>
</protein>
<dbReference type="InterPro" id="IPR007569">
    <property type="entry name" value="DUF559"/>
</dbReference>
<evidence type="ECO:0000313" key="3">
    <source>
        <dbReference type="Proteomes" id="UP000181956"/>
    </source>
</evidence>
<dbReference type="Gene3D" id="3.40.960.10">
    <property type="entry name" value="VSR Endonuclease"/>
    <property type="match status" value="1"/>
</dbReference>
<dbReference type="STRING" id="412690.SAMN04489834_0700"/>
<evidence type="ECO:0000259" key="1">
    <source>
        <dbReference type="Pfam" id="PF04480"/>
    </source>
</evidence>
<dbReference type="InterPro" id="IPR011335">
    <property type="entry name" value="Restrct_endonuc-II-like"/>
</dbReference>
<keyword evidence="2" id="KW-0378">Hydrolase</keyword>
<proteinExistence type="predicted"/>
<keyword evidence="2" id="KW-0255">Endonuclease</keyword>
<evidence type="ECO:0000313" key="2">
    <source>
        <dbReference type="EMBL" id="SDS01407.1"/>
    </source>
</evidence>
<gene>
    <name evidence="2" type="ORF">SAMN04489834_0700</name>
</gene>
<dbReference type="Pfam" id="PF04480">
    <property type="entry name" value="DUF559"/>
    <property type="match status" value="1"/>
</dbReference>
<dbReference type="SUPFAM" id="SSF52980">
    <property type="entry name" value="Restriction endonuclease-like"/>
    <property type="match status" value="1"/>
</dbReference>